<sequence length="113" mass="12943">MKTPTPPSSPSSNQSFYLGMTPANLYQLNQQKKQIQDLQNQSLSSVVAEQMLEKFMKSTEVAMQDAVLLRQELHQGRPYKTQQEPSSRPRRLIRCSNCNQEGHNRLKCPARLP</sequence>
<protein>
    <recommendedName>
        <fullName evidence="2">CCHC-type domain-containing protein</fullName>
    </recommendedName>
</protein>
<organism evidence="3 4">
    <name type="scientific">Aspergillus glaucus CBS 516.65</name>
    <dbReference type="NCBI Taxonomy" id="1160497"/>
    <lineage>
        <taxon>Eukaryota</taxon>
        <taxon>Fungi</taxon>
        <taxon>Dikarya</taxon>
        <taxon>Ascomycota</taxon>
        <taxon>Pezizomycotina</taxon>
        <taxon>Eurotiomycetes</taxon>
        <taxon>Eurotiomycetidae</taxon>
        <taxon>Eurotiales</taxon>
        <taxon>Aspergillaceae</taxon>
        <taxon>Aspergillus</taxon>
        <taxon>Aspergillus subgen. Aspergillus</taxon>
    </lineage>
</organism>
<dbReference type="GeneID" id="34463020"/>
<proteinExistence type="predicted"/>
<keyword evidence="4" id="KW-1185">Reference proteome</keyword>
<dbReference type="AlphaFoldDB" id="A0A1L9VH82"/>
<accession>A0A1L9VH82</accession>
<dbReference type="InterPro" id="IPR036875">
    <property type="entry name" value="Znf_CCHC_sf"/>
</dbReference>
<dbReference type="RefSeq" id="XP_022399985.1">
    <property type="nucleotide sequence ID" value="XM_022546759.1"/>
</dbReference>
<dbReference type="GO" id="GO:0003676">
    <property type="term" value="F:nucleic acid binding"/>
    <property type="evidence" value="ECO:0007669"/>
    <property type="project" value="InterPro"/>
</dbReference>
<dbReference type="Proteomes" id="UP000184300">
    <property type="component" value="Unassembled WGS sequence"/>
</dbReference>
<dbReference type="EMBL" id="KV878899">
    <property type="protein sequence ID" value="OJJ83287.1"/>
    <property type="molecule type" value="Genomic_DNA"/>
</dbReference>
<dbReference type="STRING" id="1160497.A0A1L9VH82"/>
<dbReference type="VEuPathDB" id="FungiDB:ASPGLDRAFT_47814"/>
<dbReference type="PROSITE" id="PS50158">
    <property type="entry name" value="ZF_CCHC"/>
    <property type="match status" value="1"/>
</dbReference>
<dbReference type="GO" id="GO:0008270">
    <property type="term" value="F:zinc ion binding"/>
    <property type="evidence" value="ECO:0007669"/>
    <property type="project" value="UniProtKB-KW"/>
</dbReference>
<dbReference type="SUPFAM" id="SSF57756">
    <property type="entry name" value="Retrovirus zinc finger-like domains"/>
    <property type="match status" value="1"/>
</dbReference>
<evidence type="ECO:0000313" key="3">
    <source>
        <dbReference type="EMBL" id="OJJ83287.1"/>
    </source>
</evidence>
<name>A0A1L9VH82_ASPGL</name>
<evidence type="ECO:0000259" key="2">
    <source>
        <dbReference type="PROSITE" id="PS50158"/>
    </source>
</evidence>
<gene>
    <name evidence="3" type="ORF">ASPGLDRAFT_47814</name>
</gene>
<evidence type="ECO:0000256" key="1">
    <source>
        <dbReference type="PROSITE-ProRule" id="PRU00047"/>
    </source>
</evidence>
<keyword evidence="1" id="KW-0479">Metal-binding</keyword>
<feature type="domain" description="CCHC-type" evidence="2">
    <location>
        <begin position="94"/>
        <end position="109"/>
    </location>
</feature>
<reference evidence="4" key="1">
    <citation type="journal article" date="2017" name="Genome Biol.">
        <title>Comparative genomics reveals high biological diversity and specific adaptations in the industrially and medically important fungal genus Aspergillus.</title>
        <authorList>
            <person name="de Vries R.P."/>
            <person name="Riley R."/>
            <person name="Wiebenga A."/>
            <person name="Aguilar-Osorio G."/>
            <person name="Amillis S."/>
            <person name="Uchima C.A."/>
            <person name="Anderluh G."/>
            <person name="Asadollahi M."/>
            <person name="Askin M."/>
            <person name="Barry K."/>
            <person name="Battaglia E."/>
            <person name="Bayram O."/>
            <person name="Benocci T."/>
            <person name="Braus-Stromeyer S.A."/>
            <person name="Caldana C."/>
            <person name="Canovas D."/>
            <person name="Cerqueira G.C."/>
            <person name="Chen F."/>
            <person name="Chen W."/>
            <person name="Choi C."/>
            <person name="Clum A."/>
            <person name="Dos Santos R.A."/>
            <person name="Damasio A.R."/>
            <person name="Diallinas G."/>
            <person name="Emri T."/>
            <person name="Fekete E."/>
            <person name="Flipphi M."/>
            <person name="Freyberg S."/>
            <person name="Gallo A."/>
            <person name="Gournas C."/>
            <person name="Habgood R."/>
            <person name="Hainaut M."/>
            <person name="Harispe M.L."/>
            <person name="Henrissat B."/>
            <person name="Hilden K.S."/>
            <person name="Hope R."/>
            <person name="Hossain A."/>
            <person name="Karabika E."/>
            <person name="Karaffa L."/>
            <person name="Karanyi Z."/>
            <person name="Krasevec N."/>
            <person name="Kuo A."/>
            <person name="Kusch H."/>
            <person name="LaButti K."/>
            <person name="Lagendijk E.L."/>
            <person name="Lapidus A."/>
            <person name="Levasseur A."/>
            <person name="Lindquist E."/>
            <person name="Lipzen A."/>
            <person name="Logrieco A.F."/>
            <person name="MacCabe A."/>
            <person name="Maekelae M.R."/>
            <person name="Malavazi I."/>
            <person name="Melin P."/>
            <person name="Meyer V."/>
            <person name="Mielnichuk N."/>
            <person name="Miskei M."/>
            <person name="Molnar A.P."/>
            <person name="Mule G."/>
            <person name="Ngan C.Y."/>
            <person name="Orejas M."/>
            <person name="Orosz E."/>
            <person name="Ouedraogo J.P."/>
            <person name="Overkamp K.M."/>
            <person name="Park H.-S."/>
            <person name="Perrone G."/>
            <person name="Piumi F."/>
            <person name="Punt P.J."/>
            <person name="Ram A.F."/>
            <person name="Ramon A."/>
            <person name="Rauscher S."/>
            <person name="Record E."/>
            <person name="Riano-Pachon D.M."/>
            <person name="Robert V."/>
            <person name="Roehrig J."/>
            <person name="Ruller R."/>
            <person name="Salamov A."/>
            <person name="Salih N.S."/>
            <person name="Samson R.A."/>
            <person name="Sandor E."/>
            <person name="Sanguinetti M."/>
            <person name="Schuetze T."/>
            <person name="Sepcic K."/>
            <person name="Shelest E."/>
            <person name="Sherlock G."/>
            <person name="Sophianopoulou V."/>
            <person name="Squina F.M."/>
            <person name="Sun H."/>
            <person name="Susca A."/>
            <person name="Todd R.B."/>
            <person name="Tsang A."/>
            <person name="Unkles S.E."/>
            <person name="van de Wiele N."/>
            <person name="van Rossen-Uffink D."/>
            <person name="Oliveira J.V."/>
            <person name="Vesth T.C."/>
            <person name="Visser J."/>
            <person name="Yu J.-H."/>
            <person name="Zhou M."/>
            <person name="Andersen M.R."/>
            <person name="Archer D.B."/>
            <person name="Baker S.E."/>
            <person name="Benoit I."/>
            <person name="Brakhage A.A."/>
            <person name="Braus G.H."/>
            <person name="Fischer R."/>
            <person name="Frisvad J.C."/>
            <person name="Goldman G.H."/>
            <person name="Houbraken J."/>
            <person name="Oakley B."/>
            <person name="Pocsi I."/>
            <person name="Scazzocchio C."/>
            <person name="Seiboth B."/>
            <person name="vanKuyk P.A."/>
            <person name="Wortman J."/>
            <person name="Dyer P.S."/>
            <person name="Grigoriev I.V."/>
        </authorList>
    </citation>
    <scope>NUCLEOTIDE SEQUENCE [LARGE SCALE GENOMIC DNA]</scope>
    <source>
        <strain evidence="4">CBS 516.65</strain>
    </source>
</reference>
<evidence type="ECO:0000313" key="4">
    <source>
        <dbReference type="Proteomes" id="UP000184300"/>
    </source>
</evidence>
<keyword evidence="1" id="KW-0863">Zinc-finger</keyword>
<dbReference type="InterPro" id="IPR001878">
    <property type="entry name" value="Znf_CCHC"/>
</dbReference>
<keyword evidence="1" id="KW-0862">Zinc</keyword>